<feature type="transmembrane region" description="Helical" evidence="2">
    <location>
        <begin position="12"/>
        <end position="31"/>
    </location>
</feature>
<keyword evidence="2" id="KW-0472">Membrane</keyword>
<dbReference type="CDD" id="cd03402">
    <property type="entry name" value="SPFH_like_u2"/>
    <property type="match status" value="1"/>
</dbReference>
<dbReference type="EMBL" id="FMYP01000019">
    <property type="protein sequence ID" value="SDC15718.1"/>
    <property type="molecule type" value="Genomic_DNA"/>
</dbReference>
<dbReference type="AlphaFoldDB" id="A0A1G6JAE8"/>
<protein>
    <submittedName>
        <fullName evidence="4">SPFH domain / Band 7 family protein</fullName>
    </submittedName>
</protein>
<dbReference type="Gene3D" id="3.30.479.30">
    <property type="entry name" value="Band 7 domain"/>
    <property type="match status" value="1"/>
</dbReference>
<evidence type="ECO:0000256" key="2">
    <source>
        <dbReference type="SAM" id="Phobius"/>
    </source>
</evidence>
<evidence type="ECO:0000256" key="1">
    <source>
        <dbReference type="ARBA" id="ARBA00004167"/>
    </source>
</evidence>
<dbReference type="PANTHER" id="PTHR43446:SF1">
    <property type="entry name" value="BAND 7 DOMAIN-CONTAINING PROTEIN"/>
    <property type="match status" value="1"/>
</dbReference>
<feature type="domain" description="Band 7" evidence="3">
    <location>
        <begin position="49"/>
        <end position="215"/>
    </location>
</feature>
<dbReference type="PANTHER" id="PTHR43446">
    <property type="entry name" value="MEMBRANE PROTEIN-RELATED"/>
    <property type="match status" value="1"/>
</dbReference>
<comment type="subcellular location">
    <subcellularLocation>
        <location evidence="1">Membrane</location>
        <topology evidence="1">Single-pass membrane protein</topology>
    </subcellularLocation>
</comment>
<keyword evidence="2" id="KW-1133">Transmembrane helix</keyword>
<organism evidence="4 5">
    <name type="scientific">Williamwhitmania taraxaci</name>
    <dbReference type="NCBI Taxonomy" id="1640674"/>
    <lineage>
        <taxon>Bacteria</taxon>
        <taxon>Pseudomonadati</taxon>
        <taxon>Bacteroidota</taxon>
        <taxon>Bacteroidia</taxon>
        <taxon>Bacteroidales</taxon>
        <taxon>Williamwhitmaniaceae</taxon>
        <taxon>Williamwhitmania</taxon>
    </lineage>
</organism>
<dbReference type="Proteomes" id="UP000199452">
    <property type="component" value="Unassembled WGS sequence"/>
</dbReference>
<reference evidence="4 5" key="1">
    <citation type="submission" date="2016-09" db="EMBL/GenBank/DDBJ databases">
        <authorList>
            <person name="Capua I."/>
            <person name="De Benedictis P."/>
            <person name="Joannis T."/>
            <person name="Lombin L.H."/>
            <person name="Cattoli G."/>
        </authorList>
    </citation>
    <scope>NUCLEOTIDE SEQUENCE [LARGE SCALE GENOMIC DNA]</scope>
    <source>
        <strain evidence="4 5">A7P-90m</strain>
    </source>
</reference>
<dbReference type="SUPFAM" id="SSF117892">
    <property type="entry name" value="Band 7/SPFH domain"/>
    <property type="match status" value="1"/>
</dbReference>
<dbReference type="RefSeq" id="WP_092437271.1">
    <property type="nucleotide sequence ID" value="NZ_FMYP01000019.1"/>
</dbReference>
<feature type="transmembrane region" description="Helical" evidence="2">
    <location>
        <begin position="37"/>
        <end position="55"/>
    </location>
</feature>
<keyword evidence="2" id="KW-0812">Transmembrane</keyword>
<dbReference type="GO" id="GO:0016020">
    <property type="term" value="C:membrane"/>
    <property type="evidence" value="ECO:0007669"/>
    <property type="project" value="UniProtKB-SubCell"/>
</dbReference>
<keyword evidence="5" id="KW-1185">Reference proteome</keyword>
<sequence length="282" mass="31093">MNAEKVIKPTAGWVGVTMVITSLGLGIAGLILEFIPAIFFLALAVFLIIGFVIVAPNESNVLVFFGRYVGTIKENGFYWVNPLNLKRNISLRARNFNGEPIKVNDKVGNPIMIGLVLVWKVEETYRSAFQVDDYQHFVVVQSEAALRKLAGHYPYDNFEAENTEITLRAGGEAVNEQLEIELRERLDIAGICVIEARINYIAYASEIAGAMLRRQQATAIVAAREKIVEGAVGMVELALKQLSEKKILDLDDDKKATMVSNLMVVLCSDEGAKPVINAGSLY</sequence>
<dbReference type="Pfam" id="PF01145">
    <property type="entry name" value="Band_7"/>
    <property type="match status" value="1"/>
</dbReference>
<dbReference type="InterPro" id="IPR001107">
    <property type="entry name" value="Band_7"/>
</dbReference>
<evidence type="ECO:0000313" key="5">
    <source>
        <dbReference type="Proteomes" id="UP000199452"/>
    </source>
</evidence>
<proteinExistence type="predicted"/>
<dbReference type="OrthoDB" id="9813479at2"/>
<evidence type="ECO:0000259" key="3">
    <source>
        <dbReference type="SMART" id="SM00244"/>
    </source>
</evidence>
<dbReference type="STRING" id="1640674.SAMN05216323_101927"/>
<dbReference type="InterPro" id="IPR036013">
    <property type="entry name" value="Band_7/SPFH_dom_sf"/>
</dbReference>
<accession>A0A1G6JAE8</accession>
<gene>
    <name evidence="4" type="ORF">SAMN05216323_101927</name>
</gene>
<evidence type="ECO:0000313" key="4">
    <source>
        <dbReference type="EMBL" id="SDC15718.1"/>
    </source>
</evidence>
<name>A0A1G6JAE8_9BACT</name>
<dbReference type="SMART" id="SM00244">
    <property type="entry name" value="PHB"/>
    <property type="match status" value="1"/>
</dbReference>